<sequence>MVWRNEGAKSSLVSMNASLRTLLRLATPFDLGGKVEN</sequence>
<reference evidence="1 2" key="1">
    <citation type="journal article" date="2009" name="Proc. Natl. Acad. Sci. U.S.A.">
        <title>Hamiltonella defensa, genome evolution of protective bacterial endosymbiont from pathogenic ancestors.</title>
        <authorList>
            <person name="Degnan P.H."/>
            <person name="Yu Y."/>
            <person name="Sisneros N."/>
            <person name="Wing R.A."/>
            <person name="Moran N.A."/>
        </authorList>
    </citation>
    <scope>NUCLEOTIDE SEQUENCE [LARGE SCALE GENOMIC DNA]</scope>
    <source>
        <strain evidence="2">5AT</strain>
    </source>
</reference>
<keyword evidence="2" id="KW-1185">Reference proteome</keyword>
<evidence type="ECO:0000313" key="2">
    <source>
        <dbReference type="Proteomes" id="UP000002334"/>
    </source>
</evidence>
<dbReference type="HOGENOM" id="CLU_3344387_0_0_6"/>
<dbReference type="Proteomes" id="UP000002334">
    <property type="component" value="Chromosome"/>
</dbReference>
<dbReference type="EMBL" id="CP001277">
    <property type="protein sequence ID" value="ACQ67765.1"/>
    <property type="molecule type" value="Genomic_DNA"/>
</dbReference>
<proteinExistence type="predicted"/>
<name>C4K5C2_HAMD5</name>
<dbReference type="KEGG" id="hde:HDEF_1091"/>
<organism evidence="1 2">
    <name type="scientific">Hamiltonella defensa subsp. Acyrthosiphon pisum (strain 5AT)</name>
    <dbReference type="NCBI Taxonomy" id="572265"/>
    <lineage>
        <taxon>Bacteria</taxon>
        <taxon>Pseudomonadati</taxon>
        <taxon>Pseudomonadota</taxon>
        <taxon>Gammaproteobacteria</taxon>
        <taxon>Enterobacterales</taxon>
        <taxon>Enterobacteriaceae</taxon>
        <taxon>aphid secondary symbionts</taxon>
        <taxon>Candidatus Williamhamiltonella</taxon>
    </lineage>
</organism>
<accession>C4K5C2</accession>
<dbReference type="STRING" id="572265.HDEF_1091"/>
<protein>
    <submittedName>
        <fullName evidence="1">Uncharacterized protein</fullName>
    </submittedName>
</protein>
<dbReference type="AlphaFoldDB" id="C4K5C2"/>
<evidence type="ECO:0000313" key="1">
    <source>
        <dbReference type="EMBL" id="ACQ67765.1"/>
    </source>
</evidence>
<gene>
    <name evidence="1" type="ordered locus">HDEF_1091</name>
</gene>